<dbReference type="PANTHER" id="PTHR47371">
    <property type="entry name" value="LIPOTEICHOIC ACID SYNTHASE"/>
    <property type="match status" value="1"/>
</dbReference>
<evidence type="ECO:0000313" key="8">
    <source>
        <dbReference type="EMBL" id="XAM18490.1"/>
    </source>
</evidence>
<evidence type="ECO:0000256" key="3">
    <source>
        <dbReference type="ARBA" id="ARBA00022692"/>
    </source>
</evidence>
<keyword evidence="2" id="KW-1003">Cell membrane</keyword>
<proteinExistence type="predicted"/>
<keyword evidence="5 6" id="KW-0472">Membrane</keyword>
<keyword evidence="4 6" id="KW-1133">Transmembrane helix</keyword>
<evidence type="ECO:0000256" key="4">
    <source>
        <dbReference type="ARBA" id="ARBA00022989"/>
    </source>
</evidence>
<feature type="transmembrane region" description="Helical" evidence="6">
    <location>
        <begin position="149"/>
        <end position="171"/>
    </location>
</feature>
<feature type="transmembrane region" description="Helical" evidence="6">
    <location>
        <begin position="90"/>
        <end position="115"/>
    </location>
</feature>
<dbReference type="RefSeq" id="WP_300446776.1">
    <property type="nucleotide sequence ID" value="NZ_CP145316.1"/>
</dbReference>
<evidence type="ECO:0000256" key="6">
    <source>
        <dbReference type="SAM" id="Phobius"/>
    </source>
</evidence>
<reference evidence="8 9" key="1">
    <citation type="submission" date="2024-02" db="EMBL/GenBank/DDBJ databases">
        <title>Genome and pathogenicity analysis of Helicobacter mastomyrinus isolated from mice.</title>
        <authorList>
            <person name="Zhu L."/>
        </authorList>
    </citation>
    <scope>NUCLEOTIDE SEQUENCE [LARGE SCALE GENOMIC DNA]</scope>
    <source>
        <strain evidence="8 9">Hm-17</strain>
    </source>
</reference>
<gene>
    <name evidence="8" type="ORF">V3I05_02080</name>
</gene>
<name>A0ABZ3F8F3_9HELI</name>
<protein>
    <submittedName>
        <fullName evidence="8">Sulfatase-like hydrolase/transferase</fullName>
    </submittedName>
</protein>
<dbReference type="Proteomes" id="UP001434737">
    <property type="component" value="Chromosome"/>
</dbReference>
<dbReference type="InterPro" id="IPR000917">
    <property type="entry name" value="Sulfatase_N"/>
</dbReference>
<evidence type="ECO:0000259" key="7">
    <source>
        <dbReference type="Pfam" id="PF00884"/>
    </source>
</evidence>
<evidence type="ECO:0000256" key="1">
    <source>
        <dbReference type="ARBA" id="ARBA00004651"/>
    </source>
</evidence>
<dbReference type="EMBL" id="CP145316">
    <property type="protein sequence ID" value="XAM18490.1"/>
    <property type="molecule type" value="Genomic_DNA"/>
</dbReference>
<comment type="subcellular location">
    <subcellularLocation>
        <location evidence="1">Cell membrane</location>
        <topology evidence="1">Multi-pass membrane protein</topology>
    </subcellularLocation>
</comment>
<feature type="transmembrane region" description="Helical" evidence="6">
    <location>
        <begin position="192"/>
        <end position="214"/>
    </location>
</feature>
<feature type="transmembrane region" description="Helical" evidence="6">
    <location>
        <begin position="9"/>
        <end position="34"/>
    </location>
</feature>
<dbReference type="Gene3D" id="3.40.720.10">
    <property type="entry name" value="Alkaline Phosphatase, subunit A"/>
    <property type="match status" value="1"/>
</dbReference>
<dbReference type="InterPro" id="IPR017850">
    <property type="entry name" value="Alkaline_phosphatase_core_sf"/>
</dbReference>
<evidence type="ECO:0000256" key="2">
    <source>
        <dbReference type="ARBA" id="ARBA00022475"/>
    </source>
</evidence>
<organism evidence="8 9">
    <name type="scientific">Helicobacter mastomyrinus</name>
    <dbReference type="NCBI Taxonomy" id="287948"/>
    <lineage>
        <taxon>Bacteria</taxon>
        <taxon>Pseudomonadati</taxon>
        <taxon>Campylobacterota</taxon>
        <taxon>Epsilonproteobacteria</taxon>
        <taxon>Campylobacterales</taxon>
        <taxon>Helicobacteraceae</taxon>
        <taxon>Helicobacter</taxon>
    </lineage>
</organism>
<dbReference type="InterPro" id="IPR050448">
    <property type="entry name" value="OpgB/LTA_synthase_biosynth"/>
</dbReference>
<evidence type="ECO:0000256" key="5">
    <source>
        <dbReference type="ARBA" id="ARBA00023136"/>
    </source>
</evidence>
<sequence>MKDKWLEKLLVQSICFAIFLFVLFFVLKLCFVLYSGVYHNAIGEVKHFGEYINTFINGLRYDSRNIAAFSIIYFLVGLVFFWSNVRYFVLWIYAFLVSVVSIFIGIAEIVFYEIFDDVFNANLLGLIFDDQKAIFHTGISGQYGITFKVIVWLLLSLIFMWAYTKIFGSIAREYGNDPLSSIRSRSYRKESYLVCGVLFVIFGLFMMICINSALSFKGVSLDQVIKPVENNFLRKASPGALRDLYLVYNGYTKISNSKFSDYTTQSPLEVVREYFGLDSKEPSYNLKDLLAKKVNNTTGGKKIDYIFYIIAESLSEWHFDEDFDEIGLTSGLKSLVDGNHGVKIGIFLENAGSTIKSMDVHLTGLFQTEIPVNSMLGTLQPFITAPGEIMKDLGYKNNFYYGGSGIWQKLDQYSSSQGFEKMYYSTHIINNAKLNDYSSPYEGLWGAYDHHLFAFIKDNVFKERNVPSFNMILTTSNHPPYDVPLEQFGVPLDRIEQFFAHNAKYKDKSARLIGHIWYEDKAITQFIREISRVLPNSLFVITGDHYDREYPKQGLAIKVSNAVPFIIYSPMLEIKKNTNVGSHIDITPSIVELVAPHNYTYHSFGTPLVSNDNIALSEKNSALGYFAIATDRFIYNKDGTIEYFHDGTARNNDKQSAQALYKKLQQATALSWWILKNGYEVKEIP</sequence>
<dbReference type="PANTHER" id="PTHR47371:SF3">
    <property type="entry name" value="PHOSPHOGLYCEROL TRANSFERASE I"/>
    <property type="match status" value="1"/>
</dbReference>
<dbReference type="Pfam" id="PF00884">
    <property type="entry name" value="Sulfatase"/>
    <property type="match status" value="1"/>
</dbReference>
<dbReference type="CDD" id="cd16015">
    <property type="entry name" value="LTA_synthase"/>
    <property type="match status" value="1"/>
</dbReference>
<evidence type="ECO:0000313" key="9">
    <source>
        <dbReference type="Proteomes" id="UP001434737"/>
    </source>
</evidence>
<feature type="domain" description="Sulfatase N-terminal" evidence="7">
    <location>
        <begin position="306"/>
        <end position="593"/>
    </location>
</feature>
<accession>A0ABZ3F8F3</accession>
<keyword evidence="9" id="KW-1185">Reference proteome</keyword>
<keyword evidence="3 6" id="KW-0812">Transmembrane</keyword>
<feature type="transmembrane region" description="Helical" evidence="6">
    <location>
        <begin position="66"/>
        <end position="83"/>
    </location>
</feature>
<dbReference type="SUPFAM" id="SSF53649">
    <property type="entry name" value="Alkaline phosphatase-like"/>
    <property type="match status" value="1"/>
</dbReference>